<dbReference type="AlphaFoldDB" id="A0A4V2Q1I5"/>
<evidence type="ECO:0000313" key="2">
    <source>
        <dbReference type="EMBL" id="TCK97811.1"/>
    </source>
</evidence>
<name>A0A4V2Q1I5_9FIRM</name>
<gene>
    <name evidence="2" type="ORF">EDC19_0213</name>
</gene>
<reference evidence="2 3" key="1">
    <citation type="submission" date="2019-03" db="EMBL/GenBank/DDBJ databases">
        <title>Genomic Encyclopedia of Type Strains, Phase IV (KMG-IV): sequencing the most valuable type-strain genomes for metagenomic binning, comparative biology and taxonomic classification.</title>
        <authorList>
            <person name="Goeker M."/>
        </authorList>
    </citation>
    <scope>NUCLEOTIDE SEQUENCE [LARGE SCALE GENOMIC DNA]</scope>
    <source>
        <strain evidence="2 3">DSM 24176</strain>
    </source>
</reference>
<accession>A0A4V2Q1I5</accession>
<comment type="caution">
    <text evidence="2">The sequence shown here is derived from an EMBL/GenBank/DDBJ whole genome shotgun (WGS) entry which is preliminary data.</text>
</comment>
<dbReference type="Proteomes" id="UP000294545">
    <property type="component" value="Unassembled WGS sequence"/>
</dbReference>
<organism evidence="2 3">
    <name type="scientific">Natranaerovirga hydrolytica</name>
    <dbReference type="NCBI Taxonomy" id="680378"/>
    <lineage>
        <taxon>Bacteria</taxon>
        <taxon>Bacillati</taxon>
        <taxon>Bacillota</taxon>
        <taxon>Clostridia</taxon>
        <taxon>Lachnospirales</taxon>
        <taxon>Natranaerovirgaceae</taxon>
        <taxon>Natranaerovirga</taxon>
    </lineage>
</organism>
<evidence type="ECO:0000313" key="3">
    <source>
        <dbReference type="Proteomes" id="UP000294545"/>
    </source>
</evidence>
<dbReference type="RefSeq" id="WP_132279214.1">
    <property type="nucleotide sequence ID" value="NZ_SMGQ01000011.1"/>
</dbReference>
<keyword evidence="1" id="KW-0812">Transmembrane</keyword>
<keyword evidence="1" id="KW-1133">Transmembrane helix</keyword>
<evidence type="ECO:0000256" key="1">
    <source>
        <dbReference type="SAM" id="Phobius"/>
    </source>
</evidence>
<proteinExistence type="predicted"/>
<sequence>MKYKYRLLSVVFLFSILSINLIQGKEVREVVQQGTELMETTYSNELIAMNRTTMVTTLRNSLNLSRGITILVVIFLGGVVIVTLYQLLKHLKAK</sequence>
<dbReference type="EMBL" id="SMGQ01000011">
    <property type="protein sequence ID" value="TCK97811.1"/>
    <property type="molecule type" value="Genomic_DNA"/>
</dbReference>
<feature type="transmembrane region" description="Helical" evidence="1">
    <location>
        <begin position="68"/>
        <end position="88"/>
    </location>
</feature>
<protein>
    <submittedName>
        <fullName evidence="2">Uncharacterized protein</fullName>
    </submittedName>
</protein>
<keyword evidence="3" id="KW-1185">Reference proteome</keyword>
<keyword evidence="1" id="KW-0472">Membrane</keyword>